<feature type="compositionally biased region" description="Basic and acidic residues" evidence="1">
    <location>
        <begin position="30"/>
        <end position="82"/>
    </location>
</feature>
<dbReference type="Proteomes" id="UP001601288">
    <property type="component" value="Unassembled WGS sequence"/>
</dbReference>
<dbReference type="EMBL" id="JBIAFP010000031">
    <property type="protein sequence ID" value="MFE9230155.1"/>
    <property type="molecule type" value="Genomic_DNA"/>
</dbReference>
<feature type="region of interest" description="Disordered" evidence="1">
    <location>
        <begin position="149"/>
        <end position="176"/>
    </location>
</feature>
<proteinExistence type="predicted"/>
<feature type="region of interest" description="Disordered" evidence="1">
    <location>
        <begin position="1"/>
        <end position="95"/>
    </location>
</feature>
<comment type="caution">
    <text evidence="3">The sequence shown here is derived from an EMBL/GenBank/DDBJ whole genome shotgun (WGS) entry which is preliminary data.</text>
</comment>
<evidence type="ECO:0000313" key="4">
    <source>
        <dbReference type="Proteomes" id="UP001601288"/>
    </source>
</evidence>
<reference evidence="3 4" key="1">
    <citation type="submission" date="2024-10" db="EMBL/GenBank/DDBJ databases">
        <title>The Natural Products Discovery Center: Release of the First 8490 Sequenced Strains for Exploring Actinobacteria Biosynthetic Diversity.</title>
        <authorList>
            <person name="Kalkreuter E."/>
            <person name="Kautsar S.A."/>
            <person name="Yang D."/>
            <person name="Bader C.D."/>
            <person name="Teijaro C.N."/>
            <person name="Fluegel L."/>
            <person name="Davis C.M."/>
            <person name="Simpson J.R."/>
            <person name="Lauterbach L."/>
            <person name="Steele A.D."/>
            <person name="Gui C."/>
            <person name="Meng S."/>
            <person name="Li G."/>
            <person name="Viehrig K."/>
            <person name="Ye F."/>
            <person name="Su P."/>
            <person name="Kiefer A.F."/>
            <person name="Nichols A."/>
            <person name="Cepeda A.J."/>
            <person name="Yan W."/>
            <person name="Fan B."/>
            <person name="Jiang Y."/>
            <person name="Adhikari A."/>
            <person name="Zheng C.-J."/>
            <person name="Schuster L."/>
            <person name="Cowan T.M."/>
            <person name="Smanski M.J."/>
            <person name="Chevrette M.G."/>
            <person name="De Carvalho L.P.S."/>
            <person name="Shen B."/>
        </authorList>
    </citation>
    <scope>NUCLEOTIDE SEQUENCE [LARGE SCALE GENOMIC DNA]</scope>
    <source>
        <strain evidence="3 4">NPDC007066</strain>
    </source>
</reference>
<keyword evidence="2" id="KW-0472">Membrane</keyword>
<keyword evidence="2" id="KW-0812">Transmembrane</keyword>
<keyword evidence="4" id="KW-1185">Reference proteome</keyword>
<feature type="compositionally biased region" description="Pro residues" evidence="1">
    <location>
        <begin position="152"/>
        <end position="162"/>
    </location>
</feature>
<evidence type="ECO:0000256" key="1">
    <source>
        <dbReference type="SAM" id="MobiDB-lite"/>
    </source>
</evidence>
<feature type="transmembrane region" description="Helical" evidence="2">
    <location>
        <begin position="111"/>
        <end position="128"/>
    </location>
</feature>
<keyword evidence="2" id="KW-1133">Transmembrane helix</keyword>
<name>A0ABW6LP15_9ACTN</name>
<sequence length="176" mass="18552">MTTPEPDGQGTPDASDATPPGGGEVWLKFLADDERAIRESAPKEPSARERASARPPRRLDANRQHTRGPRPDHTPADDRTKAVGELWQPEGPGPAWRELDGADRLRRAGRMIATVAVIGLALGVWSLLSTTAGTPSDEPDVHTVQELEEAPAPVPAASPAPPRSTAVESASATPIG</sequence>
<organism evidence="3 4">
    <name type="scientific">Streptomyces massasporeus</name>
    <dbReference type="NCBI Taxonomy" id="67324"/>
    <lineage>
        <taxon>Bacteria</taxon>
        <taxon>Bacillati</taxon>
        <taxon>Actinomycetota</taxon>
        <taxon>Actinomycetes</taxon>
        <taxon>Kitasatosporales</taxon>
        <taxon>Streptomycetaceae</taxon>
        <taxon>Streptomyces</taxon>
    </lineage>
</organism>
<accession>A0ABW6LP15</accession>
<protein>
    <submittedName>
        <fullName evidence="3">Uncharacterized protein</fullName>
    </submittedName>
</protein>
<gene>
    <name evidence="3" type="ORF">ACFYM3_37390</name>
</gene>
<dbReference type="RefSeq" id="WP_358291270.1">
    <property type="nucleotide sequence ID" value="NZ_JBEYGJ010000048.1"/>
</dbReference>
<evidence type="ECO:0000256" key="2">
    <source>
        <dbReference type="SAM" id="Phobius"/>
    </source>
</evidence>
<evidence type="ECO:0000313" key="3">
    <source>
        <dbReference type="EMBL" id="MFE9230155.1"/>
    </source>
</evidence>